<dbReference type="PANTHER" id="PTHR30154:SF34">
    <property type="entry name" value="TRANSCRIPTIONAL REGULATOR AZLB"/>
    <property type="match status" value="1"/>
</dbReference>
<dbReference type="Gene3D" id="1.10.10.10">
    <property type="entry name" value="Winged helix-like DNA-binding domain superfamily/Winged helix DNA-binding domain"/>
    <property type="match status" value="1"/>
</dbReference>
<evidence type="ECO:0000313" key="6">
    <source>
        <dbReference type="Proteomes" id="UP001304671"/>
    </source>
</evidence>
<dbReference type="InterPro" id="IPR036390">
    <property type="entry name" value="WH_DNA-bd_sf"/>
</dbReference>
<dbReference type="Proteomes" id="UP001304671">
    <property type="component" value="Unassembled WGS sequence"/>
</dbReference>
<dbReference type="Gene3D" id="3.30.70.920">
    <property type="match status" value="1"/>
</dbReference>
<evidence type="ECO:0000259" key="4">
    <source>
        <dbReference type="PROSITE" id="PS50956"/>
    </source>
</evidence>
<feature type="domain" description="HTH asnC-type" evidence="4">
    <location>
        <begin position="16"/>
        <end position="76"/>
    </location>
</feature>
<dbReference type="Pfam" id="PF13404">
    <property type="entry name" value="HTH_AsnC-type"/>
    <property type="match status" value="1"/>
</dbReference>
<dbReference type="InterPro" id="IPR019888">
    <property type="entry name" value="Tscrpt_reg_AsnC-like"/>
</dbReference>
<comment type="caution">
    <text evidence="5">The sequence shown here is derived from an EMBL/GenBank/DDBJ whole genome shotgun (WGS) entry which is preliminary data.</text>
</comment>
<proteinExistence type="predicted"/>
<gene>
    <name evidence="5" type="ORF">VB264_16060</name>
</gene>
<dbReference type="InterPro" id="IPR019887">
    <property type="entry name" value="Tscrpt_reg_AsnC/Lrp_C"/>
</dbReference>
<keyword evidence="1" id="KW-0805">Transcription regulation</keyword>
<dbReference type="InterPro" id="IPR036388">
    <property type="entry name" value="WH-like_DNA-bd_sf"/>
</dbReference>
<dbReference type="SMART" id="SM00344">
    <property type="entry name" value="HTH_ASNC"/>
    <property type="match status" value="1"/>
</dbReference>
<keyword evidence="2" id="KW-0238">DNA-binding</keyword>
<evidence type="ECO:0000256" key="3">
    <source>
        <dbReference type="ARBA" id="ARBA00023163"/>
    </source>
</evidence>
<dbReference type="PRINTS" id="PR00033">
    <property type="entry name" value="HTHASNC"/>
</dbReference>
<name>A0ABU5QQE7_9BACT</name>
<dbReference type="Pfam" id="PF01037">
    <property type="entry name" value="AsnC_trans_reg"/>
    <property type="match status" value="1"/>
</dbReference>
<dbReference type="RefSeq" id="WP_323250816.1">
    <property type="nucleotide sequence ID" value="NZ_JAYFUL010000028.1"/>
</dbReference>
<reference evidence="5 6" key="1">
    <citation type="submission" date="2023-12" db="EMBL/GenBank/DDBJ databases">
        <title>Novel species of the genus Arcicella isolated from rivers.</title>
        <authorList>
            <person name="Lu H."/>
        </authorList>
    </citation>
    <scope>NUCLEOTIDE SEQUENCE [LARGE SCALE GENOMIC DNA]</scope>
    <source>
        <strain evidence="5 6">LMG 21963</strain>
    </source>
</reference>
<dbReference type="InterPro" id="IPR011008">
    <property type="entry name" value="Dimeric_a/b-barrel"/>
</dbReference>
<dbReference type="SUPFAM" id="SSF54909">
    <property type="entry name" value="Dimeric alpha+beta barrel"/>
    <property type="match status" value="1"/>
</dbReference>
<sequence>MSLTQPTNNNDVSFDLDELDFAILGQLQEDGRRSFTDMAENLKTSASTIRSRASKLIEDKTIQIVGRVNTARVGFHAYVHIKISVRPANLIESVAAQLQEFREVSFLAVTSGDFDIQVDVMCRDNNHLLEVINQRIPNIEGVFQTKTDMYIKILKYSQPDLGLLNKPKE</sequence>
<evidence type="ECO:0000313" key="5">
    <source>
        <dbReference type="EMBL" id="MEA5259313.1"/>
    </source>
</evidence>
<dbReference type="InterPro" id="IPR011991">
    <property type="entry name" value="ArsR-like_HTH"/>
</dbReference>
<dbReference type="InterPro" id="IPR000485">
    <property type="entry name" value="AsnC-type_HTH_dom"/>
</dbReference>
<keyword evidence="6" id="KW-1185">Reference proteome</keyword>
<protein>
    <submittedName>
        <fullName evidence="5">Lrp/AsnC family transcriptional regulator</fullName>
    </submittedName>
</protein>
<dbReference type="PANTHER" id="PTHR30154">
    <property type="entry name" value="LEUCINE-RESPONSIVE REGULATORY PROTEIN"/>
    <property type="match status" value="1"/>
</dbReference>
<dbReference type="SUPFAM" id="SSF46785">
    <property type="entry name" value="Winged helix' DNA-binding domain"/>
    <property type="match status" value="1"/>
</dbReference>
<keyword evidence="3" id="KW-0804">Transcription</keyword>
<evidence type="ECO:0000256" key="1">
    <source>
        <dbReference type="ARBA" id="ARBA00023015"/>
    </source>
</evidence>
<dbReference type="CDD" id="cd00090">
    <property type="entry name" value="HTH_ARSR"/>
    <property type="match status" value="1"/>
</dbReference>
<evidence type="ECO:0000256" key="2">
    <source>
        <dbReference type="ARBA" id="ARBA00023125"/>
    </source>
</evidence>
<organism evidence="5 6">
    <name type="scientific">Arcicella aquatica</name>
    <dbReference type="NCBI Taxonomy" id="217141"/>
    <lineage>
        <taxon>Bacteria</taxon>
        <taxon>Pseudomonadati</taxon>
        <taxon>Bacteroidota</taxon>
        <taxon>Cytophagia</taxon>
        <taxon>Cytophagales</taxon>
        <taxon>Flectobacillaceae</taxon>
        <taxon>Arcicella</taxon>
    </lineage>
</organism>
<dbReference type="EMBL" id="JAYFUL010000028">
    <property type="protein sequence ID" value="MEA5259313.1"/>
    <property type="molecule type" value="Genomic_DNA"/>
</dbReference>
<accession>A0ABU5QQE7</accession>
<dbReference type="PROSITE" id="PS50956">
    <property type="entry name" value="HTH_ASNC_2"/>
    <property type="match status" value="1"/>
</dbReference>